<evidence type="ECO:0000256" key="1">
    <source>
        <dbReference type="SAM" id="Phobius"/>
    </source>
</evidence>
<evidence type="ECO:0000313" key="3">
    <source>
        <dbReference type="Proteomes" id="UP000199679"/>
    </source>
</evidence>
<protein>
    <submittedName>
        <fullName evidence="2">Uncharacterized protein</fullName>
    </submittedName>
</protein>
<keyword evidence="3" id="KW-1185">Reference proteome</keyword>
<accession>A0A1H1YVE9</accession>
<dbReference type="EMBL" id="LT629740">
    <property type="protein sequence ID" value="SDT25515.1"/>
    <property type="molecule type" value="Genomic_DNA"/>
</dbReference>
<sequence length="40" mass="4820">MASKKYFRYGMIIILLVIIVLFILNYKDFMHGFEKGYKSK</sequence>
<feature type="transmembrane region" description="Helical" evidence="1">
    <location>
        <begin position="6"/>
        <end position="26"/>
    </location>
</feature>
<keyword evidence="1" id="KW-0812">Transmembrane</keyword>
<proteinExistence type="predicted"/>
<dbReference type="Proteomes" id="UP000199679">
    <property type="component" value="Chromosome I"/>
</dbReference>
<organism evidence="2 3">
    <name type="scientific">Mucilaginibacter mallensis</name>
    <dbReference type="NCBI Taxonomy" id="652787"/>
    <lineage>
        <taxon>Bacteria</taxon>
        <taxon>Pseudomonadati</taxon>
        <taxon>Bacteroidota</taxon>
        <taxon>Sphingobacteriia</taxon>
        <taxon>Sphingobacteriales</taxon>
        <taxon>Sphingobacteriaceae</taxon>
        <taxon>Mucilaginibacter</taxon>
    </lineage>
</organism>
<dbReference type="AlphaFoldDB" id="A0A1H1YVE9"/>
<gene>
    <name evidence="2" type="ORF">SAMN05216490_2868</name>
</gene>
<dbReference type="STRING" id="652787.SAMN05216490_2868"/>
<name>A0A1H1YVE9_MUCMA</name>
<keyword evidence="1" id="KW-1133">Transmembrane helix</keyword>
<reference evidence="2 3" key="1">
    <citation type="submission" date="2016-10" db="EMBL/GenBank/DDBJ databases">
        <authorList>
            <person name="de Groot N.N."/>
        </authorList>
    </citation>
    <scope>NUCLEOTIDE SEQUENCE [LARGE SCALE GENOMIC DNA]</scope>
    <source>
        <strain evidence="2 3">MP1X4</strain>
    </source>
</reference>
<evidence type="ECO:0000313" key="2">
    <source>
        <dbReference type="EMBL" id="SDT25515.1"/>
    </source>
</evidence>
<keyword evidence="1" id="KW-0472">Membrane</keyword>